<comment type="subcellular location">
    <subcellularLocation>
        <location evidence="1">Endomembrane system</location>
        <topology evidence="1">Multi-pass membrane protein</topology>
    </subcellularLocation>
</comment>
<organism evidence="11 12">
    <name type="scientific">Diacronema lutheri</name>
    <name type="common">Unicellular marine alga</name>
    <name type="synonym">Monochrysis lutheri</name>
    <dbReference type="NCBI Taxonomy" id="2081491"/>
    <lineage>
        <taxon>Eukaryota</taxon>
        <taxon>Haptista</taxon>
        <taxon>Haptophyta</taxon>
        <taxon>Pavlovophyceae</taxon>
        <taxon>Pavlovales</taxon>
        <taxon>Pavlovaceae</taxon>
        <taxon>Diacronema</taxon>
    </lineage>
</organism>
<keyword evidence="12" id="KW-1185">Reference proteome</keyword>
<dbReference type="EMBL" id="JAGTXO010000041">
    <property type="protein sequence ID" value="KAG8459413.1"/>
    <property type="molecule type" value="Genomic_DNA"/>
</dbReference>
<dbReference type="Proteomes" id="UP000751190">
    <property type="component" value="Unassembled WGS sequence"/>
</dbReference>
<evidence type="ECO:0000313" key="11">
    <source>
        <dbReference type="EMBL" id="KAG8459413.1"/>
    </source>
</evidence>
<evidence type="ECO:0000256" key="1">
    <source>
        <dbReference type="ARBA" id="ARBA00004127"/>
    </source>
</evidence>
<evidence type="ECO:0000256" key="6">
    <source>
        <dbReference type="ARBA" id="ARBA00023136"/>
    </source>
</evidence>
<dbReference type="Gene3D" id="1.20.120.1630">
    <property type="match status" value="1"/>
</dbReference>
<feature type="transmembrane region" description="Helical" evidence="9">
    <location>
        <begin position="81"/>
        <end position="99"/>
    </location>
</feature>
<evidence type="ECO:0000256" key="2">
    <source>
        <dbReference type="ARBA" id="ARBA00022516"/>
    </source>
</evidence>
<evidence type="ECO:0000256" key="8">
    <source>
        <dbReference type="ARBA" id="ARBA00023264"/>
    </source>
</evidence>
<dbReference type="OrthoDB" id="422086at2759"/>
<accession>A0A8J6C9G8</accession>
<evidence type="ECO:0000256" key="10">
    <source>
        <dbReference type="SAM" id="SignalP"/>
    </source>
</evidence>
<proteinExistence type="predicted"/>
<keyword evidence="2" id="KW-0444">Lipid biosynthesis</keyword>
<keyword evidence="6 9" id="KW-0472">Membrane</keyword>
<feature type="transmembrane region" description="Helical" evidence="9">
    <location>
        <begin position="106"/>
        <end position="128"/>
    </location>
</feature>
<dbReference type="OMA" id="GCATMAQ"/>
<feature type="signal peptide" evidence="10">
    <location>
        <begin position="1"/>
        <end position="20"/>
    </location>
</feature>
<evidence type="ECO:0000313" key="12">
    <source>
        <dbReference type="Proteomes" id="UP000751190"/>
    </source>
</evidence>
<dbReference type="PANTHER" id="PTHR12714">
    <property type="entry name" value="PROTEIN-S ISOPRENYLCYSTEINE O-METHYLTRANSFERASE"/>
    <property type="match status" value="1"/>
</dbReference>
<dbReference type="PANTHER" id="PTHR12714:SF26">
    <property type="entry name" value="ISOPRENYLCYSTEINE CARBOXYLMETHYLTRANSFERASE FAMILY PROTEIN"/>
    <property type="match status" value="1"/>
</dbReference>
<keyword evidence="10" id="KW-0732">Signal</keyword>
<dbReference type="GO" id="GO:0004671">
    <property type="term" value="F:protein C-terminal S-isoprenylcysteine carboxyl O-methyltransferase activity"/>
    <property type="evidence" value="ECO:0007669"/>
    <property type="project" value="TreeGrafter"/>
</dbReference>
<evidence type="ECO:0000256" key="7">
    <source>
        <dbReference type="ARBA" id="ARBA00023209"/>
    </source>
</evidence>
<dbReference type="Pfam" id="PF04191">
    <property type="entry name" value="PEMT"/>
    <property type="match status" value="1"/>
</dbReference>
<keyword evidence="8" id="KW-1208">Phospholipid metabolism</keyword>
<reference evidence="11" key="1">
    <citation type="submission" date="2021-05" db="EMBL/GenBank/DDBJ databases">
        <title>The genome of the haptophyte Pavlova lutheri (Diacronema luteri, Pavlovales) - a model for lipid biosynthesis in eukaryotic algae.</title>
        <authorList>
            <person name="Hulatt C.J."/>
            <person name="Posewitz M.C."/>
        </authorList>
    </citation>
    <scope>NUCLEOTIDE SEQUENCE</scope>
    <source>
        <strain evidence="11">NIVA-4/92</strain>
    </source>
</reference>
<evidence type="ECO:0008006" key="13">
    <source>
        <dbReference type="Google" id="ProtNLM"/>
    </source>
</evidence>
<keyword evidence="5" id="KW-0443">Lipid metabolism</keyword>
<evidence type="ECO:0000256" key="5">
    <source>
        <dbReference type="ARBA" id="ARBA00023098"/>
    </source>
</evidence>
<keyword evidence="4 9" id="KW-1133">Transmembrane helix</keyword>
<evidence type="ECO:0000256" key="3">
    <source>
        <dbReference type="ARBA" id="ARBA00022692"/>
    </source>
</evidence>
<sequence>MGVLGAVLLVGLAFSPSHRGRPRALGSRAPAAVRQLAAPFASASKADQGATDGAWFEGLRSGVRRGLRNISDGEPGQRGEAYVGVQLLALILVVFGDLPGLPLLRLLHLILGPLCVSSGCVLVALAAFRLGSNLSPWPVPVAENVLQTTGAYAWCRHPMYVGLLVLALGCATMAQSVPRALVTVCLGLCLRAQALVEERRLRERHAKVWDSYAASTPRFIPAAFARLPLERVQRAWSGDRSQ</sequence>
<dbReference type="InterPro" id="IPR007318">
    <property type="entry name" value="Phopholipid_MeTrfase"/>
</dbReference>
<feature type="transmembrane region" description="Helical" evidence="9">
    <location>
        <begin position="160"/>
        <end position="190"/>
    </location>
</feature>
<evidence type="ECO:0000256" key="9">
    <source>
        <dbReference type="SAM" id="Phobius"/>
    </source>
</evidence>
<evidence type="ECO:0000256" key="4">
    <source>
        <dbReference type="ARBA" id="ARBA00022989"/>
    </source>
</evidence>
<keyword evidence="3 9" id="KW-0812">Transmembrane</keyword>
<protein>
    <recommendedName>
        <fullName evidence="13">Protein-S-isoprenylcysteine O-methyltransferase</fullName>
    </recommendedName>
</protein>
<gene>
    <name evidence="11" type="ORF">KFE25_013049</name>
</gene>
<keyword evidence="7" id="KW-0594">Phospholipid biosynthesis</keyword>
<comment type="caution">
    <text evidence="11">The sequence shown here is derived from an EMBL/GenBank/DDBJ whole genome shotgun (WGS) entry which is preliminary data.</text>
</comment>
<feature type="chain" id="PRO_5035303413" description="Protein-S-isoprenylcysteine O-methyltransferase" evidence="10">
    <location>
        <begin position="21"/>
        <end position="242"/>
    </location>
</feature>
<dbReference type="GO" id="GO:0006656">
    <property type="term" value="P:phosphatidylcholine biosynthetic process"/>
    <property type="evidence" value="ECO:0007669"/>
    <property type="project" value="UniProtKB-UniPathway"/>
</dbReference>
<dbReference type="AlphaFoldDB" id="A0A8J6C9G8"/>
<dbReference type="GO" id="GO:0005783">
    <property type="term" value="C:endoplasmic reticulum"/>
    <property type="evidence" value="ECO:0007669"/>
    <property type="project" value="TreeGrafter"/>
</dbReference>
<name>A0A8J6C9G8_DIALT</name>
<dbReference type="UniPathway" id="UPA00753"/>